<dbReference type="EMBL" id="QUTH01005470">
    <property type="protein sequence ID" value="RHZ09693.1"/>
    <property type="molecule type" value="Genomic_DNA"/>
</dbReference>
<evidence type="ECO:0000313" key="1">
    <source>
        <dbReference type="EMBL" id="RHZ09693.1"/>
    </source>
</evidence>
<dbReference type="Proteomes" id="UP000285430">
    <property type="component" value="Unassembled WGS sequence"/>
</dbReference>
<reference evidence="1 2" key="1">
    <citation type="submission" date="2018-08" db="EMBL/GenBank/DDBJ databases">
        <title>Aphanomyces genome sequencing and annotation.</title>
        <authorList>
            <person name="Minardi D."/>
            <person name="Oidtmann B."/>
            <person name="Van Der Giezen M."/>
            <person name="Studholme D.J."/>
        </authorList>
    </citation>
    <scope>NUCLEOTIDE SEQUENCE [LARGE SCALE GENOMIC DNA]</scope>
    <source>
        <strain evidence="1 2">Da</strain>
    </source>
</reference>
<gene>
    <name evidence="1" type="ORF">DYB37_013681</name>
</gene>
<organism evidence="1 2">
    <name type="scientific">Aphanomyces astaci</name>
    <name type="common">Crayfish plague agent</name>
    <dbReference type="NCBI Taxonomy" id="112090"/>
    <lineage>
        <taxon>Eukaryota</taxon>
        <taxon>Sar</taxon>
        <taxon>Stramenopiles</taxon>
        <taxon>Oomycota</taxon>
        <taxon>Saprolegniomycetes</taxon>
        <taxon>Saprolegniales</taxon>
        <taxon>Verrucalvaceae</taxon>
        <taxon>Aphanomyces</taxon>
    </lineage>
</organism>
<evidence type="ECO:0000313" key="2">
    <source>
        <dbReference type="Proteomes" id="UP000285430"/>
    </source>
</evidence>
<sequence length="113" mass="12726">MVHGRGERLTEVERLSIVDGFAGTHAYTVSARKLMRVADGDFQSVEALFGELRTLKHSINSLVSDDLLILMVLGVLPSEFFGAQIVLDTVSFRIEDFETRVFRFNINEPLKPK</sequence>
<dbReference type="AlphaFoldDB" id="A0A3R7A234"/>
<comment type="caution">
    <text evidence="1">The sequence shown here is derived from an EMBL/GenBank/DDBJ whole genome shotgun (WGS) entry which is preliminary data.</text>
</comment>
<accession>A0A3R7A234</accession>
<proteinExistence type="predicted"/>
<feature type="non-terminal residue" evidence="1">
    <location>
        <position position="113"/>
    </location>
</feature>
<protein>
    <submittedName>
        <fullName evidence="1">Uncharacterized protein</fullName>
    </submittedName>
</protein>
<name>A0A3R7A234_APHAT</name>